<dbReference type="AlphaFoldDB" id="A0A9P6PSP0"/>
<accession>A0A9P6PSP0</accession>
<proteinExistence type="predicted"/>
<organism evidence="1 2">
    <name type="scientific">Mortierella polycephala</name>
    <dbReference type="NCBI Taxonomy" id="41804"/>
    <lineage>
        <taxon>Eukaryota</taxon>
        <taxon>Fungi</taxon>
        <taxon>Fungi incertae sedis</taxon>
        <taxon>Mucoromycota</taxon>
        <taxon>Mortierellomycotina</taxon>
        <taxon>Mortierellomycetes</taxon>
        <taxon>Mortierellales</taxon>
        <taxon>Mortierellaceae</taxon>
        <taxon>Mortierella</taxon>
    </lineage>
</organism>
<protein>
    <submittedName>
        <fullName evidence="1">Uncharacterized protein</fullName>
    </submittedName>
</protein>
<dbReference type="Proteomes" id="UP000726737">
    <property type="component" value="Unassembled WGS sequence"/>
</dbReference>
<feature type="non-terminal residue" evidence="1">
    <location>
        <position position="51"/>
    </location>
</feature>
<comment type="caution">
    <text evidence="1">The sequence shown here is derived from an EMBL/GenBank/DDBJ whole genome shotgun (WGS) entry which is preliminary data.</text>
</comment>
<gene>
    <name evidence="1" type="ORF">BG011_007736</name>
</gene>
<dbReference type="EMBL" id="JAAAJA010000605">
    <property type="protein sequence ID" value="KAG0251278.1"/>
    <property type="molecule type" value="Genomic_DNA"/>
</dbReference>
<keyword evidence="2" id="KW-1185">Reference proteome</keyword>
<reference evidence="1" key="1">
    <citation type="journal article" date="2020" name="Fungal Divers.">
        <title>Resolving the Mortierellaceae phylogeny through synthesis of multi-gene phylogenetics and phylogenomics.</title>
        <authorList>
            <person name="Vandepol N."/>
            <person name="Liber J."/>
            <person name="Desiro A."/>
            <person name="Na H."/>
            <person name="Kennedy M."/>
            <person name="Barry K."/>
            <person name="Grigoriev I.V."/>
            <person name="Miller A.N."/>
            <person name="O'Donnell K."/>
            <person name="Stajich J.E."/>
            <person name="Bonito G."/>
        </authorList>
    </citation>
    <scope>NUCLEOTIDE SEQUENCE</scope>
    <source>
        <strain evidence="1">KOD948</strain>
    </source>
</reference>
<evidence type="ECO:0000313" key="2">
    <source>
        <dbReference type="Proteomes" id="UP000726737"/>
    </source>
</evidence>
<name>A0A9P6PSP0_9FUNG</name>
<evidence type="ECO:0000313" key="1">
    <source>
        <dbReference type="EMBL" id="KAG0251278.1"/>
    </source>
</evidence>
<sequence length="51" mass="5799">MSTRDKQEPCRMTIAKYRVEYSQATSKKTQKQTPTYTAATKAMLLVSQGLK</sequence>